<gene>
    <name evidence="1" type="ORF">EG328_006422</name>
</gene>
<accession>A0A8H3VBX8</accession>
<dbReference type="EMBL" id="WNWS01000034">
    <property type="protein sequence ID" value="KAE9986159.1"/>
    <property type="molecule type" value="Genomic_DNA"/>
</dbReference>
<protein>
    <submittedName>
        <fullName evidence="1">Uncharacterized protein</fullName>
    </submittedName>
</protein>
<reference evidence="1 2" key="1">
    <citation type="submission" date="2018-12" db="EMBL/GenBank/DDBJ databases">
        <title>Venturia inaequalis Genome Resource.</title>
        <authorList>
            <person name="Lichtner F.J."/>
        </authorList>
    </citation>
    <scope>NUCLEOTIDE SEQUENCE [LARGE SCALE GENOMIC DNA]</scope>
    <source>
        <strain evidence="1 2">120213</strain>
    </source>
</reference>
<name>A0A8H3VBX8_VENIN</name>
<dbReference type="AlphaFoldDB" id="A0A8H3VBX8"/>
<evidence type="ECO:0000313" key="2">
    <source>
        <dbReference type="Proteomes" id="UP000447873"/>
    </source>
</evidence>
<sequence length="128" mass="14629">MATLTTDDVHKRGGDCRVVFASEDFPDCDECPTPQQLYRLVQRKTTDPRARQSDGWSLTDRDGRVHCGWLQERFRAEIEAQIAAAELFNAGQEEEDHIIVEIEVGNLFKAYDDPQDERDADGRVFNRG</sequence>
<organism evidence="1 2">
    <name type="scientific">Venturia inaequalis</name>
    <name type="common">Apple scab fungus</name>
    <dbReference type="NCBI Taxonomy" id="5025"/>
    <lineage>
        <taxon>Eukaryota</taxon>
        <taxon>Fungi</taxon>
        <taxon>Dikarya</taxon>
        <taxon>Ascomycota</taxon>
        <taxon>Pezizomycotina</taxon>
        <taxon>Dothideomycetes</taxon>
        <taxon>Pleosporomycetidae</taxon>
        <taxon>Venturiales</taxon>
        <taxon>Venturiaceae</taxon>
        <taxon>Venturia</taxon>
    </lineage>
</organism>
<proteinExistence type="predicted"/>
<evidence type="ECO:0000313" key="1">
    <source>
        <dbReference type="EMBL" id="KAE9986159.1"/>
    </source>
</evidence>
<comment type="caution">
    <text evidence="1">The sequence shown here is derived from an EMBL/GenBank/DDBJ whole genome shotgun (WGS) entry which is preliminary data.</text>
</comment>
<dbReference type="Proteomes" id="UP000447873">
    <property type="component" value="Unassembled WGS sequence"/>
</dbReference>